<dbReference type="RefSeq" id="WP_077866301.1">
    <property type="nucleotide sequence ID" value="NZ_LZYZ01000006.1"/>
</dbReference>
<gene>
    <name evidence="1" type="ORF">CLOSAC_32420</name>
</gene>
<proteinExistence type="predicted"/>
<name>A0A1S8N2S4_CLOSA</name>
<organism evidence="1 2">
    <name type="scientific">Clostridium saccharobutylicum</name>
    <dbReference type="NCBI Taxonomy" id="169679"/>
    <lineage>
        <taxon>Bacteria</taxon>
        <taxon>Bacillati</taxon>
        <taxon>Bacillota</taxon>
        <taxon>Clostridia</taxon>
        <taxon>Eubacteriales</taxon>
        <taxon>Clostridiaceae</taxon>
        <taxon>Clostridium</taxon>
    </lineage>
</organism>
<evidence type="ECO:0000313" key="1">
    <source>
        <dbReference type="EMBL" id="OOM10621.1"/>
    </source>
</evidence>
<sequence length="143" mass="17157">MLIKDYTEDQIKGLIKIIKDCVCEGRYTISLDDNKIENLQFIEEYNINENKRIDILYNIEYTDFCYGLKNMKDGILKNDLYVFCPKRELYNIQGKKELIDIYLKFSIIHNECEEYKVIVSLHKRNKPITYIFRHGTQKLEKEG</sequence>
<dbReference type="STRING" id="169679.CSACC_23720"/>
<evidence type="ECO:0000313" key="2">
    <source>
        <dbReference type="Proteomes" id="UP000191154"/>
    </source>
</evidence>
<accession>A0A1S8N2S4</accession>
<dbReference type="EMBL" id="LZYZ01000006">
    <property type="protein sequence ID" value="OOM10621.1"/>
    <property type="molecule type" value="Genomic_DNA"/>
</dbReference>
<dbReference type="Proteomes" id="UP000191154">
    <property type="component" value="Unassembled WGS sequence"/>
</dbReference>
<dbReference type="AlphaFoldDB" id="A0A1S8N2S4"/>
<protein>
    <submittedName>
        <fullName evidence="1">Uncharacterized protein</fullName>
    </submittedName>
</protein>
<comment type="caution">
    <text evidence="1">The sequence shown here is derived from an EMBL/GenBank/DDBJ whole genome shotgun (WGS) entry which is preliminary data.</text>
</comment>
<reference evidence="1 2" key="1">
    <citation type="submission" date="2016-05" db="EMBL/GenBank/DDBJ databases">
        <title>Microbial solvent formation.</title>
        <authorList>
            <person name="Poehlein A."/>
            <person name="Montoya Solano J.D."/>
            <person name="Flitsch S."/>
            <person name="Krabben P."/>
            <person name="Duerre P."/>
            <person name="Daniel R."/>
        </authorList>
    </citation>
    <scope>NUCLEOTIDE SEQUENCE [LARGE SCALE GENOMIC DNA]</scope>
    <source>
        <strain evidence="1 2">L1-8</strain>
    </source>
</reference>